<evidence type="ECO:0000313" key="2">
    <source>
        <dbReference type="EMBL" id="KAL1503916.1"/>
    </source>
</evidence>
<reference evidence="2 3" key="1">
    <citation type="journal article" date="2024" name="Science">
        <title>Giant polyketide synthase enzymes in the biosynthesis of giant marine polyether toxins.</title>
        <authorList>
            <person name="Fallon T.R."/>
            <person name="Shende V.V."/>
            <person name="Wierzbicki I.H."/>
            <person name="Pendleton A.L."/>
            <person name="Watervoot N.F."/>
            <person name="Auber R.P."/>
            <person name="Gonzalez D.J."/>
            <person name="Wisecaver J.H."/>
            <person name="Moore B.S."/>
        </authorList>
    </citation>
    <scope>NUCLEOTIDE SEQUENCE [LARGE SCALE GENOMIC DNA]</scope>
    <source>
        <strain evidence="2 3">12B1</strain>
    </source>
</reference>
<dbReference type="Gene3D" id="3.40.50.11350">
    <property type="match status" value="1"/>
</dbReference>
<sequence length="627" mass="68095">MSCRPRLCHDDEHTRAWVCCTVGFECSGGIPSRLLVDWTDECILFQPTRRKGAPSNAWNSFFEPPPLEPLEAARRAKAAEARRAAAEMAAKLRQSQRSLQQMVAQRWPEVAAAHGYVGTEEGSDASSPAEGQSAPLSAGALDEAAAERRVQSADDSPAEEQSAPAGVPPPLSATALEEAMAEGRVQLVAGYGLPYFPKLNGLMGADRQTQSEAMQAGRLNEAAAAAGRAAVSRWVRVRAPLLARVHKLMADEMGVDSATQCRDWLAVHVRMTDKLLQCPYNEISVHEIVNQTIAFCGGCGCGGVLVCSDEKSVKEEVVTQLAAAGLKVAKLDTPLSHSGKPAHMDNEIDPRANAEDALVETLAMSRCAALLSTWSHVSAAVVYFSSEGFLHYYFGDEPPPPKPGTLAWQRQQHAAAAHEASSQMHEDRRRDKVQMTEAAAKAAAKAAAQAAEDQLASRTTAAHVTNEAATDARAHHEKEKMLVLDPFSAEPMYTCTTSEVMSPPIDWPNCFNSPRLKTLLKRIKGRRCRLTEPPSEELRCTASGVHLTPGDSTGNAMSVQATLGWDILKGFVLLEMSCGKYVVQRRWWNVEPSSSSWVDFTPRLSRFAQMVLVESGLPDDEETRTID</sequence>
<keyword evidence="3" id="KW-1185">Reference proteome</keyword>
<name>A0AB34INC6_PRYPA</name>
<dbReference type="AlphaFoldDB" id="A0AB34INC6"/>
<dbReference type="Proteomes" id="UP001515480">
    <property type="component" value="Unassembled WGS sequence"/>
</dbReference>
<feature type="region of interest" description="Disordered" evidence="1">
    <location>
        <begin position="118"/>
        <end position="171"/>
    </location>
</feature>
<dbReference type="EMBL" id="JBGBPQ010000021">
    <property type="protein sequence ID" value="KAL1503916.1"/>
    <property type="molecule type" value="Genomic_DNA"/>
</dbReference>
<evidence type="ECO:0000256" key="1">
    <source>
        <dbReference type="SAM" id="MobiDB-lite"/>
    </source>
</evidence>
<organism evidence="2 3">
    <name type="scientific">Prymnesium parvum</name>
    <name type="common">Toxic golden alga</name>
    <dbReference type="NCBI Taxonomy" id="97485"/>
    <lineage>
        <taxon>Eukaryota</taxon>
        <taxon>Haptista</taxon>
        <taxon>Haptophyta</taxon>
        <taxon>Prymnesiophyceae</taxon>
        <taxon>Prymnesiales</taxon>
        <taxon>Prymnesiaceae</taxon>
        <taxon>Prymnesium</taxon>
    </lineage>
</organism>
<protein>
    <submittedName>
        <fullName evidence="2">Uncharacterized protein</fullName>
    </submittedName>
</protein>
<proteinExistence type="predicted"/>
<accession>A0AB34INC6</accession>
<feature type="region of interest" description="Disordered" evidence="1">
    <location>
        <begin position="457"/>
        <end position="476"/>
    </location>
</feature>
<gene>
    <name evidence="2" type="ORF">AB1Y20_012377</name>
</gene>
<comment type="caution">
    <text evidence="2">The sequence shown here is derived from an EMBL/GenBank/DDBJ whole genome shotgun (WGS) entry which is preliminary data.</text>
</comment>
<evidence type="ECO:0000313" key="3">
    <source>
        <dbReference type="Proteomes" id="UP001515480"/>
    </source>
</evidence>